<gene>
    <name evidence="1" type="primary">cmoB_2</name>
    <name evidence="1" type="ORF">MPOCJGCO_4000</name>
</gene>
<evidence type="ECO:0000313" key="2">
    <source>
        <dbReference type="Proteomes" id="UP001055057"/>
    </source>
</evidence>
<protein>
    <submittedName>
        <fullName evidence="1">tRNA U34 carboxymethyltransferase</fullName>
    </submittedName>
</protein>
<dbReference type="CDD" id="cd02440">
    <property type="entry name" value="AdoMet_MTases"/>
    <property type="match status" value="1"/>
</dbReference>
<dbReference type="Pfam" id="PF08003">
    <property type="entry name" value="Methyltransf_9"/>
    <property type="match status" value="1"/>
</dbReference>
<dbReference type="RefSeq" id="WP_238184428.1">
    <property type="nucleotide sequence ID" value="NZ_BPRB01000252.1"/>
</dbReference>
<dbReference type="Gene3D" id="3.40.50.150">
    <property type="entry name" value="Vaccinia Virus protein VP39"/>
    <property type="match status" value="1"/>
</dbReference>
<evidence type="ECO:0000313" key="1">
    <source>
        <dbReference type="EMBL" id="GJE61874.1"/>
    </source>
</evidence>
<comment type="caution">
    <text evidence="1">The sequence shown here is derived from an EMBL/GenBank/DDBJ whole genome shotgun (WGS) entry which is preliminary data.</text>
</comment>
<name>A0ABQ4U326_9HYPH</name>
<reference evidence="1" key="1">
    <citation type="journal article" date="2021" name="Front. Microbiol.">
        <title>Comprehensive Comparative Genomics and Phenotyping of Methylobacterium Species.</title>
        <authorList>
            <person name="Alessa O."/>
            <person name="Ogura Y."/>
            <person name="Fujitani Y."/>
            <person name="Takami H."/>
            <person name="Hayashi T."/>
            <person name="Sahin N."/>
            <person name="Tani A."/>
        </authorList>
    </citation>
    <scope>NUCLEOTIDE SEQUENCE</scope>
    <source>
        <strain evidence="1">DSM 23632</strain>
    </source>
</reference>
<dbReference type="InterPro" id="IPR027555">
    <property type="entry name" value="Mo5U34_MeTrfas-like"/>
</dbReference>
<dbReference type="InterPro" id="IPR029063">
    <property type="entry name" value="SAM-dependent_MTases_sf"/>
</dbReference>
<keyword evidence="2" id="KW-1185">Reference proteome</keyword>
<proteinExistence type="predicted"/>
<sequence length="259" mass="28876">MATTRKQFVTGVPSHRNAYDLFDGRWASDLGEVDPSFPRQGVPGFSTDPRPRQAAEHLGRDGRFEGYDILELGPLEAAHSYQLERLGARSVLGIESNTDAFVKSLIVKNMLGLNRSTFLLGDVAAHLAEPGPRYDLIFCCGILYHMLDPVELIRLAAGRSDRLFIWTHYVRDQPRLKHLKPRPYRGHGLDLTLYEFTYVGIGQGTFWGGNRPRTHWLDLPAILAILARFGLSRTTIIADWPDFPNGPAVTLAASRPGVA</sequence>
<organism evidence="1 2">
    <name type="scientific">Methylobacterium trifolii</name>
    <dbReference type="NCBI Taxonomy" id="1003092"/>
    <lineage>
        <taxon>Bacteria</taxon>
        <taxon>Pseudomonadati</taxon>
        <taxon>Pseudomonadota</taxon>
        <taxon>Alphaproteobacteria</taxon>
        <taxon>Hyphomicrobiales</taxon>
        <taxon>Methylobacteriaceae</taxon>
        <taxon>Methylobacterium</taxon>
    </lineage>
</organism>
<dbReference type="Proteomes" id="UP001055057">
    <property type="component" value="Unassembled WGS sequence"/>
</dbReference>
<dbReference type="SUPFAM" id="SSF53335">
    <property type="entry name" value="S-adenosyl-L-methionine-dependent methyltransferases"/>
    <property type="match status" value="1"/>
</dbReference>
<accession>A0ABQ4U326</accession>
<dbReference type="EMBL" id="BPRB01000252">
    <property type="protein sequence ID" value="GJE61874.1"/>
    <property type="molecule type" value="Genomic_DNA"/>
</dbReference>
<reference evidence="1" key="2">
    <citation type="submission" date="2021-08" db="EMBL/GenBank/DDBJ databases">
        <authorList>
            <person name="Tani A."/>
            <person name="Ola A."/>
            <person name="Ogura Y."/>
            <person name="Katsura K."/>
            <person name="Hayashi T."/>
        </authorList>
    </citation>
    <scope>NUCLEOTIDE SEQUENCE</scope>
    <source>
        <strain evidence="1">DSM 23632</strain>
    </source>
</reference>